<protein>
    <submittedName>
        <fullName evidence="1">Uncharacterized protein</fullName>
    </submittedName>
</protein>
<reference evidence="1 2" key="1">
    <citation type="submission" date="2024-09" db="EMBL/GenBank/DDBJ databases">
        <authorList>
            <person name="Sun Q."/>
            <person name="Mori K."/>
        </authorList>
    </citation>
    <scope>NUCLEOTIDE SEQUENCE [LARGE SCALE GENOMIC DNA]</scope>
    <source>
        <strain evidence="1 2">TBRC 3947</strain>
    </source>
</reference>
<dbReference type="EMBL" id="JBHLUH010000077">
    <property type="protein sequence ID" value="MFC0532811.1"/>
    <property type="molecule type" value="Genomic_DNA"/>
</dbReference>
<dbReference type="RefSeq" id="WP_377259587.1">
    <property type="nucleotide sequence ID" value="NZ_JBHLUH010000077.1"/>
</dbReference>
<organism evidence="1 2">
    <name type="scientific">Phytohabitans kaempferiae</name>
    <dbReference type="NCBI Taxonomy" id="1620943"/>
    <lineage>
        <taxon>Bacteria</taxon>
        <taxon>Bacillati</taxon>
        <taxon>Actinomycetota</taxon>
        <taxon>Actinomycetes</taxon>
        <taxon>Micromonosporales</taxon>
        <taxon>Micromonosporaceae</taxon>
    </lineage>
</organism>
<dbReference type="Proteomes" id="UP001589867">
    <property type="component" value="Unassembled WGS sequence"/>
</dbReference>
<name>A0ABV6MDJ7_9ACTN</name>
<proteinExistence type="predicted"/>
<evidence type="ECO:0000313" key="2">
    <source>
        <dbReference type="Proteomes" id="UP001589867"/>
    </source>
</evidence>
<accession>A0ABV6MDJ7</accession>
<keyword evidence="2" id="KW-1185">Reference proteome</keyword>
<sequence>MRTDAMAQPAPWVIDRFGDKLAAELWHRVPMALAAAVRRALDAHVASQMNTNHAFGSARWPLQYEELVTHLQALPNAMPIRPTRAFYQLIIVGGHVLLPWHYGKQAGVDMREVRPGKSLGLLARSILAHFGPEPRYQQMPLPSMPKDDDEPDVAQISEILANMNPPPKTIVVGYACNAHQGLLRVCLGDAALGMDGEFQWYHCDALPMPAVHVPEPRRGEV</sequence>
<evidence type="ECO:0000313" key="1">
    <source>
        <dbReference type="EMBL" id="MFC0532811.1"/>
    </source>
</evidence>
<gene>
    <name evidence="1" type="ORF">ACFFIA_34850</name>
</gene>
<comment type="caution">
    <text evidence="1">The sequence shown here is derived from an EMBL/GenBank/DDBJ whole genome shotgun (WGS) entry which is preliminary data.</text>
</comment>